<dbReference type="EMBL" id="JBBPBN010000039">
    <property type="protein sequence ID" value="KAK8999797.1"/>
    <property type="molecule type" value="Genomic_DNA"/>
</dbReference>
<sequence length="169" mass="19572">MVDDFGQWKWQLFKYLLPMKSLLCIAEVKTPFGVQFGPNDPIWKMVVGFRDIPHIKLLLSLLYHEKLLTNVKCNRRHLTLDLGCVIYGAEHKDIDHILWWCPSAFMLGSSLIRLDLQPIFFNLLIKDWCMPILPTPVVLQSIVFTEIFYSVHWCGVCGFIGMSAHLVHS</sequence>
<dbReference type="Pfam" id="PF13966">
    <property type="entry name" value="zf-RVT"/>
    <property type="match status" value="1"/>
</dbReference>
<keyword evidence="3" id="KW-1185">Reference proteome</keyword>
<comment type="caution">
    <text evidence="2">The sequence shown here is derived from an EMBL/GenBank/DDBJ whole genome shotgun (WGS) entry which is preliminary data.</text>
</comment>
<gene>
    <name evidence="2" type="ORF">V6N11_065293</name>
</gene>
<organism evidence="2 3">
    <name type="scientific">Hibiscus sabdariffa</name>
    <name type="common">roselle</name>
    <dbReference type="NCBI Taxonomy" id="183260"/>
    <lineage>
        <taxon>Eukaryota</taxon>
        <taxon>Viridiplantae</taxon>
        <taxon>Streptophyta</taxon>
        <taxon>Embryophyta</taxon>
        <taxon>Tracheophyta</taxon>
        <taxon>Spermatophyta</taxon>
        <taxon>Magnoliopsida</taxon>
        <taxon>eudicotyledons</taxon>
        <taxon>Gunneridae</taxon>
        <taxon>Pentapetalae</taxon>
        <taxon>rosids</taxon>
        <taxon>malvids</taxon>
        <taxon>Malvales</taxon>
        <taxon>Malvaceae</taxon>
        <taxon>Malvoideae</taxon>
        <taxon>Hibiscus</taxon>
    </lineage>
</organism>
<dbReference type="Proteomes" id="UP001396334">
    <property type="component" value="Unassembled WGS sequence"/>
</dbReference>
<reference evidence="2 3" key="1">
    <citation type="journal article" date="2024" name="G3 (Bethesda)">
        <title>Genome assembly of Hibiscus sabdariffa L. provides insights into metabolisms of medicinal natural products.</title>
        <authorList>
            <person name="Kim T."/>
        </authorList>
    </citation>
    <scope>NUCLEOTIDE SEQUENCE [LARGE SCALE GENOMIC DNA]</scope>
    <source>
        <strain evidence="2">TK-2024</strain>
        <tissue evidence="2">Old leaves</tissue>
    </source>
</reference>
<proteinExistence type="predicted"/>
<evidence type="ECO:0000259" key="1">
    <source>
        <dbReference type="Pfam" id="PF13966"/>
    </source>
</evidence>
<name>A0ABR2QH20_9ROSI</name>
<dbReference type="InterPro" id="IPR026960">
    <property type="entry name" value="RVT-Znf"/>
</dbReference>
<evidence type="ECO:0000313" key="3">
    <source>
        <dbReference type="Proteomes" id="UP001396334"/>
    </source>
</evidence>
<feature type="domain" description="Reverse transcriptase zinc-binding" evidence="1">
    <location>
        <begin position="42"/>
        <end position="104"/>
    </location>
</feature>
<accession>A0ABR2QH20</accession>
<evidence type="ECO:0000313" key="2">
    <source>
        <dbReference type="EMBL" id="KAK8999797.1"/>
    </source>
</evidence>
<protein>
    <recommendedName>
        <fullName evidence="1">Reverse transcriptase zinc-binding domain-containing protein</fullName>
    </recommendedName>
</protein>